<dbReference type="EMBL" id="MKQP01000018">
    <property type="protein sequence ID" value="OMD32102.1"/>
    <property type="molecule type" value="Genomic_DNA"/>
</dbReference>
<protein>
    <submittedName>
        <fullName evidence="1">Uncharacterized protein</fullName>
    </submittedName>
</protein>
<name>A0A1R0XB61_9BACL</name>
<organism evidence="1 2">
    <name type="scientific">Paenibacillus odorifer</name>
    <dbReference type="NCBI Taxonomy" id="189426"/>
    <lineage>
        <taxon>Bacteria</taxon>
        <taxon>Bacillati</taxon>
        <taxon>Bacillota</taxon>
        <taxon>Bacilli</taxon>
        <taxon>Bacillales</taxon>
        <taxon>Paenibacillaceae</taxon>
        <taxon>Paenibacillus</taxon>
    </lineage>
</organism>
<proteinExistence type="predicted"/>
<dbReference type="AlphaFoldDB" id="A0A1R0XB61"/>
<reference evidence="1 2" key="1">
    <citation type="submission" date="2016-10" db="EMBL/GenBank/DDBJ databases">
        <title>Paenibacillus species isolates.</title>
        <authorList>
            <person name="Beno S.M."/>
        </authorList>
    </citation>
    <scope>NUCLEOTIDE SEQUENCE [LARGE SCALE GENOMIC DNA]</scope>
    <source>
        <strain evidence="1 2">FSL H7-0604</strain>
    </source>
</reference>
<gene>
    <name evidence="1" type="ORF">BJP51_16025</name>
</gene>
<sequence>MAADSIAFYCAMPAEFAESFRVKFRNHEQWRKATLELADDFTFPDADDTDMYALKYSRHDMFSLDFRYNEQTTPIRELLGVTNELSAGETVSVFIRTETVSRHKWKKLADYAWETWEGGGLAYRPGFDPMRLMRTIAMGAAHIFYEVKTLIEDVMAGVEKSLYHGAGPAVKSERKALPNPDRAELLVNGDLSTQTKNKRNLPVFKTSIRCTVTSADPIKREMLARSVASAYGGLSGDNRLECVKVNVRARADLNEWKVREITPNIMSVDELGKLTQLPTADLQAEFSEVLMSNRRVEIELPRAFLDERGILAGTATDRGVEHRVHIPTNSPDKLYMPRAVNGSPRMGKDQHVVNLVVEAKRKHGIGAVIPDFIDEHNRDKDGNQRGMADAIRDHLAPEDVIDINLADTAYAPYLGLQTVLHNVSDKRIAADAIAEYLTDFLLSDGDEDKFQTSEFTRDAAKVCNGDLTDMKAMFTSAAFRKQKIAELDDVFDMDTWRDFDKMSEGKQGQIYGPVLRRITQITSSEFLKPMFCQTYNPAMDLYRWVAEGKVVIIRCVMPEGVPMPERVKEMLGYWIVMLTLLIKLAQAGKGAGTLLVLNEPHQFMSRGLVHFTKRMLREGPKYKLAPIIAFHDFSAFHSYPGFVDTLLAASVNWHLFRNTHVDTYKRLMPYLSKTFDDPQQAFEATRQYQFIACWLREGEYEAPFVADALVPVGKRYASVDNVALTAAHSRKYGRPIAEVLAEIKARERSYRKA</sequence>
<evidence type="ECO:0000313" key="2">
    <source>
        <dbReference type="Proteomes" id="UP000187465"/>
    </source>
</evidence>
<dbReference type="SUPFAM" id="SSF52540">
    <property type="entry name" value="P-loop containing nucleoside triphosphate hydrolases"/>
    <property type="match status" value="1"/>
</dbReference>
<evidence type="ECO:0000313" key="1">
    <source>
        <dbReference type="EMBL" id="OMD32102.1"/>
    </source>
</evidence>
<dbReference type="InterPro" id="IPR027417">
    <property type="entry name" value="P-loop_NTPase"/>
</dbReference>
<comment type="caution">
    <text evidence="1">The sequence shown here is derived from an EMBL/GenBank/DDBJ whole genome shotgun (WGS) entry which is preliminary data.</text>
</comment>
<dbReference type="Proteomes" id="UP000187465">
    <property type="component" value="Unassembled WGS sequence"/>
</dbReference>
<accession>A0A1R0XB61</accession>